<keyword evidence="2" id="KW-1185">Reference proteome</keyword>
<evidence type="ECO:0008006" key="3">
    <source>
        <dbReference type="Google" id="ProtNLM"/>
    </source>
</evidence>
<name>A0ABV3VRW2_9BACI</name>
<protein>
    <recommendedName>
        <fullName evidence="3">DUF4393 domain-containing protein</fullName>
    </recommendedName>
</protein>
<comment type="caution">
    <text evidence="1">The sequence shown here is derived from an EMBL/GenBank/DDBJ whole genome shotgun (WGS) entry which is preliminary data.</text>
</comment>
<sequence length="209" mass="23755">MHNVINTIKDMAGFEHKEIMELLGESVSDMAPVLGSILTNIKIKRLAKRLTVVESEINQIRDTISVTPNLEKIEQIRDFVLPIFLQKLLEEDEEQKIKFVVNSIKRFVEEDTLNDFQLILIFDILDELRCIEIDYLKSLRDGKEFLPEVEASANIITFIENKLEGIGLIHIANRGKLIANSELGSAAVSISDKTEISGLGKEFLNFIRE</sequence>
<dbReference type="Proteomes" id="UP001558534">
    <property type="component" value="Unassembled WGS sequence"/>
</dbReference>
<evidence type="ECO:0000313" key="2">
    <source>
        <dbReference type="Proteomes" id="UP001558534"/>
    </source>
</evidence>
<dbReference type="EMBL" id="JBFRHK010000001">
    <property type="protein sequence ID" value="MEX3743560.1"/>
    <property type="molecule type" value="Genomic_DNA"/>
</dbReference>
<organism evidence="1 2">
    <name type="scientific">Lysinibacillus xylanilyticus</name>
    <dbReference type="NCBI Taxonomy" id="582475"/>
    <lineage>
        <taxon>Bacteria</taxon>
        <taxon>Bacillati</taxon>
        <taxon>Bacillota</taxon>
        <taxon>Bacilli</taxon>
        <taxon>Bacillales</taxon>
        <taxon>Bacillaceae</taxon>
        <taxon>Lysinibacillus</taxon>
    </lineage>
</organism>
<reference evidence="1 2" key="1">
    <citation type="submission" date="2024-07" db="EMBL/GenBank/DDBJ databases">
        <title>Characterization of a bacterium isolated from hydrolysated instant sea cucumber by whole-genome sequencing and metabolomics.</title>
        <authorList>
            <person name="Luo X."/>
            <person name="Zhang Z."/>
            <person name="Zheng Z."/>
            <person name="Zhang W."/>
            <person name="Ming T."/>
            <person name="Jiao L."/>
            <person name="Su X."/>
            <person name="Kong F."/>
            <person name="Xu J."/>
        </authorList>
    </citation>
    <scope>NUCLEOTIDE SEQUENCE [LARGE SCALE GENOMIC DNA]</scope>
    <source>
        <strain evidence="1 2">XL-2024</strain>
    </source>
</reference>
<proteinExistence type="predicted"/>
<dbReference type="RefSeq" id="WP_368634610.1">
    <property type="nucleotide sequence ID" value="NZ_JBFRHK010000001.1"/>
</dbReference>
<gene>
    <name evidence="1" type="ORF">AB1300_00265</name>
</gene>
<accession>A0ABV3VRW2</accession>
<evidence type="ECO:0000313" key="1">
    <source>
        <dbReference type="EMBL" id="MEX3743560.1"/>
    </source>
</evidence>